<dbReference type="EMBL" id="CAFBQH010000004">
    <property type="protein sequence ID" value="CAB5044460.1"/>
    <property type="molecule type" value="Genomic_DNA"/>
</dbReference>
<dbReference type="PRINTS" id="PR00080">
    <property type="entry name" value="SDRFAMILY"/>
</dbReference>
<gene>
    <name evidence="3" type="ORF">UFOPK2334_01378</name>
    <name evidence="4" type="ORF">UFOPK4293_00121</name>
</gene>
<evidence type="ECO:0000256" key="2">
    <source>
        <dbReference type="ARBA" id="ARBA00023002"/>
    </source>
</evidence>
<dbReference type="EMBL" id="CAEZXA010000157">
    <property type="protein sequence ID" value="CAB4684428.1"/>
    <property type="molecule type" value="Genomic_DNA"/>
</dbReference>
<dbReference type="SUPFAM" id="SSF51735">
    <property type="entry name" value="NAD(P)-binding Rossmann-fold domains"/>
    <property type="match status" value="1"/>
</dbReference>
<evidence type="ECO:0000313" key="4">
    <source>
        <dbReference type="EMBL" id="CAB5044460.1"/>
    </source>
</evidence>
<evidence type="ECO:0000313" key="3">
    <source>
        <dbReference type="EMBL" id="CAB4684428.1"/>
    </source>
</evidence>
<dbReference type="PRINTS" id="PR00081">
    <property type="entry name" value="GDHRDH"/>
</dbReference>
<dbReference type="InterPro" id="IPR002347">
    <property type="entry name" value="SDR_fam"/>
</dbReference>
<dbReference type="FunFam" id="3.40.50.720:FF:000084">
    <property type="entry name" value="Short-chain dehydrogenase reductase"/>
    <property type="match status" value="1"/>
</dbReference>
<accession>A0A6J6NHM1</accession>
<dbReference type="PANTHER" id="PTHR24321">
    <property type="entry name" value="DEHYDROGENASES, SHORT CHAIN"/>
    <property type="match status" value="1"/>
</dbReference>
<dbReference type="PANTHER" id="PTHR24321:SF8">
    <property type="entry name" value="ESTRADIOL 17-BETA-DEHYDROGENASE 8-RELATED"/>
    <property type="match status" value="1"/>
</dbReference>
<sequence>MGLSKLSRSVEGARVLITGAGSGMGRATAHVFADQGAHVVVADRDASGVAAVVAEITAEYGPDRVRGVTGDVSTPQGRNELVAAVVDAWGGVDVLINNAGVSLVTSVFSDEDSFLQNWDQTLAINVSAHAHLIRLCLPYLMKAPNGGRVVNIASTEGIVATGGLSAYTASKHAVIGLTKNCAVELGRHNITVNAICPGPIDTAMTAGIEQDDKEKYARRKVPLRRYGIPEEVAQMTLSLCLPAASYTNGAALVVDGGMTIKHG</sequence>
<dbReference type="InterPro" id="IPR036291">
    <property type="entry name" value="NAD(P)-bd_dom_sf"/>
</dbReference>
<dbReference type="GO" id="GO:0016491">
    <property type="term" value="F:oxidoreductase activity"/>
    <property type="evidence" value="ECO:0007669"/>
    <property type="project" value="UniProtKB-KW"/>
</dbReference>
<keyword evidence="2" id="KW-0560">Oxidoreductase</keyword>
<name>A0A6J6NHM1_9ZZZZ</name>
<reference evidence="3" key="1">
    <citation type="submission" date="2020-05" db="EMBL/GenBank/DDBJ databases">
        <authorList>
            <person name="Chiriac C."/>
            <person name="Salcher M."/>
            <person name="Ghai R."/>
            <person name="Kavagutti S V."/>
        </authorList>
    </citation>
    <scope>NUCLEOTIDE SEQUENCE</scope>
</reference>
<dbReference type="Pfam" id="PF13561">
    <property type="entry name" value="adh_short_C2"/>
    <property type="match status" value="1"/>
</dbReference>
<evidence type="ECO:0000256" key="1">
    <source>
        <dbReference type="ARBA" id="ARBA00006484"/>
    </source>
</evidence>
<comment type="similarity">
    <text evidence="1">Belongs to the short-chain dehydrogenases/reductases (SDR) family.</text>
</comment>
<dbReference type="Gene3D" id="3.40.50.720">
    <property type="entry name" value="NAD(P)-binding Rossmann-like Domain"/>
    <property type="match status" value="1"/>
</dbReference>
<organism evidence="3">
    <name type="scientific">freshwater metagenome</name>
    <dbReference type="NCBI Taxonomy" id="449393"/>
    <lineage>
        <taxon>unclassified sequences</taxon>
        <taxon>metagenomes</taxon>
        <taxon>ecological metagenomes</taxon>
    </lineage>
</organism>
<dbReference type="AlphaFoldDB" id="A0A6J6NHM1"/>
<proteinExistence type="inferred from homology"/>
<dbReference type="CDD" id="cd05233">
    <property type="entry name" value="SDR_c"/>
    <property type="match status" value="1"/>
</dbReference>
<protein>
    <submittedName>
        <fullName evidence="3">Unannotated protein</fullName>
    </submittedName>
</protein>